<feature type="transmembrane region" description="Helical" evidence="1">
    <location>
        <begin position="406"/>
        <end position="428"/>
    </location>
</feature>
<evidence type="ECO:0000256" key="1">
    <source>
        <dbReference type="SAM" id="Phobius"/>
    </source>
</evidence>
<proteinExistence type="predicted"/>
<dbReference type="Proteomes" id="UP000675781">
    <property type="component" value="Unassembled WGS sequence"/>
</dbReference>
<protein>
    <recommendedName>
        <fullName evidence="4">DUF1349 domain-containing protein</fullName>
    </recommendedName>
</protein>
<keyword evidence="1" id="KW-0472">Membrane</keyword>
<reference evidence="2" key="1">
    <citation type="submission" date="2021-04" db="EMBL/GenBank/DDBJ databases">
        <title>Genome based classification of Actinospica acidithermotolerans sp. nov., an actinobacterium isolated from an Indonesian hot spring.</title>
        <authorList>
            <person name="Kusuma A.B."/>
            <person name="Putra K.E."/>
            <person name="Nafisah S."/>
            <person name="Loh J."/>
            <person name="Nouioui I."/>
            <person name="Goodfellow M."/>
        </authorList>
    </citation>
    <scope>NUCLEOTIDE SEQUENCE</scope>
    <source>
        <strain evidence="2">CSCA 57</strain>
    </source>
</reference>
<gene>
    <name evidence="2" type="ORF">KDL01_14925</name>
</gene>
<feature type="transmembrane region" description="Helical" evidence="1">
    <location>
        <begin position="499"/>
        <end position="520"/>
    </location>
</feature>
<dbReference type="AlphaFoldDB" id="A0A941ENX6"/>
<comment type="caution">
    <text evidence="2">The sequence shown here is derived from an EMBL/GenBank/DDBJ whole genome shotgun (WGS) entry which is preliminary data.</text>
</comment>
<name>A0A941ENX6_9ACTN</name>
<sequence>MTDLDLARPAPTASYRSTLPPSRAGFAQLVHAELTKFRTVRGWSLGLVGAVVFMVLMSLSGGHNGGNCVNGVCSAGPSDPTYAPSGIPVTDGFYFVHQTLDGDGSITVRIAAMTDTLSPAGPHEPAPNPGAAETWGKAGIILKTSLTPGSAYAAVLATSGHGVRMQYDYTHDIAGSSAAATQDDPRWLRLTRSGEVITGYESADGSNWTELGTATLPGLGTSVQAGMFAASPEYSQNTQLLGGLESSAYNSTASARMDHVALQGDWPQGAWTGTAFDYGTGSYAADSGDGTDADTAYVVSGSGDIAPEAGLQDTSQIAESGAFLALIVLTVLATQFVTAEFKHRLLGPTMAASPRRGRLLAAKSLVVGTAAFTVGLVASAIAVPLFDRMWPAGALYKVGALTEARVVLGISLLLAVFAVLAVAVGVIVRRSAVVITTVLVLAVLPYLLAVGSLLPGGAADWLLRVTPAAGFAIAQTIPVYPQVDGIYQPWGGYYPLAPWAGFAVLCAYAALALGAAWLVLRRRDVTA</sequence>
<keyword evidence="1" id="KW-1133">Transmembrane helix</keyword>
<organism evidence="2 3">
    <name type="scientific">Actinospica durhamensis</name>
    <dbReference type="NCBI Taxonomy" id="1508375"/>
    <lineage>
        <taxon>Bacteria</taxon>
        <taxon>Bacillati</taxon>
        <taxon>Actinomycetota</taxon>
        <taxon>Actinomycetes</taxon>
        <taxon>Catenulisporales</taxon>
        <taxon>Actinospicaceae</taxon>
        <taxon>Actinospica</taxon>
    </lineage>
</organism>
<dbReference type="Gene3D" id="2.60.120.200">
    <property type="match status" value="1"/>
</dbReference>
<keyword evidence="1" id="KW-0812">Transmembrane</keyword>
<evidence type="ECO:0008006" key="4">
    <source>
        <dbReference type="Google" id="ProtNLM"/>
    </source>
</evidence>
<evidence type="ECO:0000313" key="2">
    <source>
        <dbReference type="EMBL" id="MBR7834565.1"/>
    </source>
</evidence>
<accession>A0A941ENX6</accession>
<dbReference type="EMBL" id="JAGSOG010000062">
    <property type="protein sequence ID" value="MBR7834565.1"/>
    <property type="molecule type" value="Genomic_DNA"/>
</dbReference>
<feature type="transmembrane region" description="Helical" evidence="1">
    <location>
        <begin position="360"/>
        <end position="386"/>
    </location>
</feature>
<feature type="transmembrane region" description="Helical" evidence="1">
    <location>
        <begin position="433"/>
        <end position="454"/>
    </location>
</feature>
<dbReference type="RefSeq" id="WP_212529082.1">
    <property type="nucleotide sequence ID" value="NZ_JAGSOG010000062.1"/>
</dbReference>
<evidence type="ECO:0000313" key="3">
    <source>
        <dbReference type="Proteomes" id="UP000675781"/>
    </source>
</evidence>
<keyword evidence="3" id="KW-1185">Reference proteome</keyword>